<comment type="caution">
    <text evidence="2">The sequence shown here is derived from an EMBL/GenBank/DDBJ whole genome shotgun (WGS) entry which is preliminary data.</text>
</comment>
<dbReference type="InterPro" id="IPR001810">
    <property type="entry name" value="F-box_dom"/>
</dbReference>
<protein>
    <recommendedName>
        <fullName evidence="1">F-box domain-containing protein</fullName>
    </recommendedName>
</protein>
<dbReference type="PROSITE" id="PS50181">
    <property type="entry name" value="FBOX"/>
    <property type="match status" value="1"/>
</dbReference>
<dbReference type="InterPro" id="IPR036047">
    <property type="entry name" value="F-box-like_dom_sf"/>
</dbReference>
<name>A0AAN7T918_9PEZI</name>
<dbReference type="Proteomes" id="UP001310890">
    <property type="component" value="Unassembled WGS sequence"/>
</dbReference>
<gene>
    <name evidence="2" type="ORF">LTR62_000678</name>
</gene>
<reference evidence="2" key="1">
    <citation type="submission" date="2023-08" db="EMBL/GenBank/DDBJ databases">
        <title>Black Yeasts Isolated from many extreme environments.</title>
        <authorList>
            <person name="Coleine C."/>
            <person name="Stajich J.E."/>
            <person name="Selbmann L."/>
        </authorList>
    </citation>
    <scope>NUCLEOTIDE SEQUENCE</scope>
    <source>
        <strain evidence="2">CCFEE 5401</strain>
    </source>
</reference>
<dbReference type="EMBL" id="JAVRRL010000106">
    <property type="protein sequence ID" value="KAK5107810.1"/>
    <property type="molecule type" value="Genomic_DNA"/>
</dbReference>
<evidence type="ECO:0000259" key="1">
    <source>
        <dbReference type="PROSITE" id="PS50181"/>
    </source>
</evidence>
<evidence type="ECO:0000313" key="3">
    <source>
        <dbReference type="Proteomes" id="UP001310890"/>
    </source>
</evidence>
<dbReference type="AlphaFoldDB" id="A0AAN7T918"/>
<evidence type="ECO:0000313" key="2">
    <source>
        <dbReference type="EMBL" id="KAK5107810.1"/>
    </source>
</evidence>
<organism evidence="2 3">
    <name type="scientific">Meristemomyces frigidus</name>
    <dbReference type="NCBI Taxonomy" id="1508187"/>
    <lineage>
        <taxon>Eukaryota</taxon>
        <taxon>Fungi</taxon>
        <taxon>Dikarya</taxon>
        <taxon>Ascomycota</taxon>
        <taxon>Pezizomycotina</taxon>
        <taxon>Dothideomycetes</taxon>
        <taxon>Dothideomycetidae</taxon>
        <taxon>Mycosphaerellales</taxon>
        <taxon>Teratosphaeriaceae</taxon>
        <taxon>Meristemomyces</taxon>
    </lineage>
</organism>
<feature type="domain" description="F-box" evidence="1">
    <location>
        <begin position="1"/>
        <end position="50"/>
    </location>
</feature>
<dbReference type="SUPFAM" id="SSF81383">
    <property type="entry name" value="F-box domain"/>
    <property type="match status" value="1"/>
</dbReference>
<sequence>MRLLELPTELLVQIIAFTPHPDLDHFCLSCRAVRKAGEEILTEHHLYQRRWKSYSLATAQNLGEEPQTVLALILAILMDSRVAEYIEVLNLREDSCQTELDPRVEDILRDESNRSALAAVVADSPFPLSDLWAEEDWPYDAATRQGGETWHYVELCTIVLLSLLPNLRTLTLPFEWTRTRHLRQDTWHFPREDRRSKIRAVLDVMVAKANEGTDSDTPLAKLETLYPYSQAQYDPRNGLRELTPFLPLKGLTELYTSNMVAVEAGHGAGMYFDWYHSRNPWSSLRKIQLAGCCMTAYGIGELVQHTPLLTSLAYSHHAKYHGISHDWDAAGFIAAIGKYRGDTLTELSVTIDALFGMIEHGVTSLKEFKKLETIELDVQVFAGPSFDAADRVGEVGQGNAPVGHIWSPRNVPRLLHMLPSRIWNVQLFVPAYEGEVTKKKGPAILARLLKGLEGEDGEFMIAVRTNREGEEWVEVQSVLAKNGLLASRTWLERVRGRTMYPVWKEEFIERFGDVWA</sequence>
<proteinExistence type="predicted"/>
<accession>A0AAN7T918</accession>